<sequence length="117" mass="12168">MKKLLALAAISMIGLSACVTDTGTAQPTVVDTLVGKRLVSEGGTTFIFYPDGTVGGSYRGEPVVGTFSADAREVCSTYTAPKNLVGQEFCSTPAIDGAVVVFNRRDGSQSPPYSIRG</sequence>
<gene>
    <name evidence="2" type="ORF">FGK63_16955</name>
</gene>
<accession>A0ABY2WTC2</accession>
<feature type="signal peptide" evidence="1">
    <location>
        <begin position="1"/>
        <end position="19"/>
    </location>
</feature>
<evidence type="ECO:0000313" key="2">
    <source>
        <dbReference type="EMBL" id="TMV04773.1"/>
    </source>
</evidence>
<proteinExistence type="predicted"/>
<dbReference type="PROSITE" id="PS51257">
    <property type="entry name" value="PROKAR_LIPOPROTEIN"/>
    <property type="match status" value="1"/>
</dbReference>
<comment type="caution">
    <text evidence="2">The sequence shown here is derived from an EMBL/GenBank/DDBJ whole genome shotgun (WGS) entry which is preliminary data.</text>
</comment>
<keyword evidence="3" id="KW-1185">Reference proteome</keyword>
<reference evidence="2 3" key="1">
    <citation type="submission" date="2019-05" db="EMBL/GenBank/DDBJ databases">
        <title>Ruegeria sp. nov., isolated from tidal flat.</title>
        <authorList>
            <person name="Kim W."/>
        </authorList>
    </citation>
    <scope>NUCLEOTIDE SEQUENCE [LARGE SCALE GENOMIC DNA]</scope>
    <source>
        <strain evidence="2 3">CAU 1488</strain>
    </source>
</reference>
<protein>
    <submittedName>
        <fullName evidence="2">Uncharacterized protein</fullName>
    </submittedName>
</protein>
<dbReference type="RefSeq" id="WP_138844471.1">
    <property type="nucleotide sequence ID" value="NZ_VCPD01000007.1"/>
</dbReference>
<evidence type="ECO:0000313" key="3">
    <source>
        <dbReference type="Proteomes" id="UP001193035"/>
    </source>
</evidence>
<dbReference type="Proteomes" id="UP001193035">
    <property type="component" value="Unassembled WGS sequence"/>
</dbReference>
<organism evidence="2 3">
    <name type="scientific">Ruegeria sediminis</name>
    <dbReference type="NCBI Taxonomy" id="2583820"/>
    <lineage>
        <taxon>Bacteria</taxon>
        <taxon>Pseudomonadati</taxon>
        <taxon>Pseudomonadota</taxon>
        <taxon>Alphaproteobacteria</taxon>
        <taxon>Rhodobacterales</taxon>
        <taxon>Roseobacteraceae</taxon>
        <taxon>Ruegeria</taxon>
    </lineage>
</organism>
<name>A0ABY2WTC2_9RHOB</name>
<evidence type="ECO:0000256" key="1">
    <source>
        <dbReference type="SAM" id="SignalP"/>
    </source>
</evidence>
<keyword evidence="1" id="KW-0732">Signal</keyword>
<dbReference type="EMBL" id="VCPD01000007">
    <property type="protein sequence ID" value="TMV04773.1"/>
    <property type="molecule type" value="Genomic_DNA"/>
</dbReference>
<feature type="chain" id="PRO_5045660567" evidence="1">
    <location>
        <begin position="20"/>
        <end position="117"/>
    </location>
</feature>